<dbReference type="GO" id="GO:0035267">
    <property type="term" value="C:NuA4 histone acetyltransferase complex"/>
    <property type="evidence" value="ECO:0007669"/>
    <property type="project" value="TreeGrafter"/>
</dbReference>
<dbReference type="OrthoDB" id="1742084at2759"/>
<name>A0A183GT90_HELPZ</name>
<gene>
    <name evidence="4" type="ORF">HPBE_LOCUS25909</name>
</gene>
<dbReference type="WBParaSite" id="HPBE_0002591001-mRNA-1">
    <property type="protein sequence ID" value="HPBE_0002591001-mRNA-1"/>
    <property type="gene ID" value="HPBE_0002591001"/>
</dbReference>
<evidence type="ECO:0000313" key="5">
    <source>
        <dbReference type="Proteomes" id="UP000050761"/>
    </source>
</evidence>
<reference evidence="6" key="2">
    <citation type="submission" date="2019-09" db="UniProtKB">
        <authorList>
            <consortium name="WormBaseParasite"/>
        </authorList>
    </citation>
    <scope>IDENTIFICATION</scope>
</reference>
<dbReference type="Pfam" id="PF00439">
    <property type="entry name" value="Bromodomain"/>
    <property type="match status" value="1"/>
</dbReference>
<dbReference type="InterPro" id="IPR036427">
    <property type="entry name" value="Bromodomain-like_sf"/>
</dbReference>
<dbReference type="Proteomes" id="UP000050761">
    <property type="component" value="Unassembled WGS sequence"/>
</dbReference>
<dbReference type="AlphaFoldDB" id="A0A183GT90"/>
<dbReference type="InterPro" id="IPR001487">
    <property type="entry name" value="Bromodomain"/>
</dbReference>
<proteinExistence type="predicted"/>
<evidence type="ECO:0000256" key="2">
    <source>
        <dbReference type="PROSITE-ProRule" id="PRU00035"/>
    </source>
</evidence>
<dbReference type="PROSITE" id="PS50014">
    <property type="entry name" value="BROMODOMAIN_2"/>
    <property type="match status" value="1"/>
</dbReference>
<sequence>MVSSWNLLQEHRHSAVFLHPVLDRDAPGYSRLVYCPVDLTTVKREIDNGLMTNPNVLMKKVFMMFSNATMFNSTGHDVNNYAKEMFNGTVAECTSMLAIASRLIQEWTRTECIIEGADKMT</sequence>
<dbReference type="PANTHER" id="PTHR15398">
    <property type="entry name" value="BROMODOMAIN-CONTAINING PROTEIN 8"/>
    <property type="match status" value="1"/>
</dbReference>
<evidence type="ECO:0000313" key="4">
    <source>
        <dbReference type="EMBL" id="VDP54585.1"/>
    </source>
</evidence>
<reference evidence="4 5" key="1">
    <citation type="submission" date="2018-11" db="EMBL/GenBank/DDBJ databases">
        <authorList>
            <consortium name="Pathogen Informatics"/>
        </authorList>
    </citation>
    <scope>NUCLEOTIDE SEQUENCE [LARGE SCALE GENOMIC DNA]</scope>
</reference>
<organism evidence="5 6">
    <name type="scientific">Heligmosomoides polygyrus</name>
    <name type="common">Parasitic roundworm</name>
    <dbReference type="NCBI Taxonomy" id="6339"/>
    <lineage>
        <taxon>Eukaryota</taxon>
        <taxon>Metazoa</taxon>
        <taxon>Ecdysozoa</taxon>
        <taxon>Nematoda</taxon>
        <taxon>Chromadorea</taxon>
        <taxon>Rhabditida</taxon>
        <taxon>Rhabditina</taxon>
        <taxon>Rhabditomorpha</taxon>
        <taxon>Strongyloidea</taxon>
        <taxon>Heligmosomidae</taxon>
        <taxon>Heligmosomoides</taxon>
    </lineage>
</organism>
<dbReference type="EMBL" id="UZAH01038805">
    <property type="protein sequence ID" value="VDP54585.1"/>
    <property type="molecule type" value="Genomic_DNA"/>
</dbReference>
<evidence type="ECO:0000313" key="6">
    <source>
        <dbReference type="WBParaSite" id="HPBE_0002591001-mRNA-1"/>
    </source>
</evidence>
<accession>A0A183GT90</accession>
<feature type="domain" description="Bromo" evidence="3">
    <location>
        <begin position="9"/>
        <end position="79"/>
    </location>
</feature>
<dbReference type="SMART" id="SM00297">
    <property type="entry name" value="BROMO"/>
    <property type="match status" value="1"/>
</dbReference>
<dbReference type="SUPFAM" id="SSF47370">
    <property type="entry name" value="Bromodomain"/>
    <property type="match status" value="1"/>
</dbReference>
<evidence type="ECO:0000259" key="3">
    <source>
        <dbReference type="PROSITE" id="PS50014"/>
    </source>
</evidence>
<keyword evidence="1 2" id="KW-0103">Bromodomain</keyword>
<protein>
    <submittedName>
        <fullName evidence="6">Bromo domain-containing protein</fullName>
    </submittedName>
</protein>
<keyword evidence="5" id="KW-1185">Reference proteome</keyword>
<accession>A0A3P8FH75</accession>
<evidence type="ECO:0000256" key="1">
    <source>
        <dbReference type="ARBA" id="ARBA00023117"/>
    </source>
</evidence>
<dbReference type="PANTHER" id="PTHR15398:SF4">
    <property type="entry name" value="BROMODOMAIN-CONTAINING PROTEIN 8 ISOFORM X1"/>
    <property type="match status" value="1"/>
</dbReference>
<dbReference type="Gene3D" id="1.20.920.10">
    <property type="entry name" value="Bromodomain-like"/>
    <property type="match status" value="1"/>
</dbReference>